<dbReference type="STRING" id="208439.AJAP_19920"/>
<organism evidence="2 3">
    <name type="scientific">Amycolatopsis japonica</name>
    <dbReference type="NCBI Taxonomy" id="208439"/>
    <lineage>
        <taxon>Bacteria</taxon>
        <taxon>Bacillati</taxon>
        <taxon>Actinomycetota</taxon>
        <taxon>Actinomycetes</taxon>
        <taxon>Pseudonocardiales</taxon>
        <taxon>Pseudonocardiaceae</taxon>
        <taxon>Amycolatopsis</taxon>
        <taxon>Amycolatopsis japonica group</taxon>
    </lineage>
</organism>
<gene>
    <name evidence="2" type="ORF">AJAP_19920</name>
</gene>
<dbReference type="InterPro" id="IPR005025">
    <property type="entry name" value="FMN_Rdtase-like_dom"/>
</dbReference>
<dbReference type="HOGENOM" id="CLU_055322_2_2_11"/>
<keyword evidence="3" id="KW-1185">Reference proteome</keyword>
<dbReference type="EMBL" id="CP008953">
    <property type="protein sequence ID" value="AIG76845.1"/>
    <property type="molecule type" value="Genomic_DNA"/>
</dbReference>
<evidence type="ECO:0000259" key="1">
    <source>
        <dbReference type="Pfam" id="PF03358"/>
    </source>
</evidence>
<dbReference type="GO" id="GO:0005829">
    <property type="term" value="C:cytosol"/>
    <property type="evidence" value="ECO:0007669"/>
    <property type="project" value="TreeGrafter"/>
</dbReference>
<dbReference type="AlphaFoldDB" id="A0A075V2D3"/>
<sequence length="178" mass="19281">MTTNSPYQLAVVISSVREGRFAPVVANWFLDRAKQRDDVTLSVIDLAESPGDLSPGVAGADAVVVIVPEYNHSYPGPLKTALDATGPEWHGKPVAFVSYGGISGGLRAVEHLRPVFAELHAATIRETVSFPYAWNHFGPDGEHDDFEGASLAATTLLNQLNWWANALRDARQVRPYAA</sequence>
<dbReference type="InterPro" id="IPR050712">
    <property type="entry name" value="NAD(P)H-dep_reductase"/>
</dbReference>
<dbReference type="PANTHER" id="PTHR30543:SF21">
    <property type="entry name" value="NAD(P)H-DEPENDENT FMN REDUCTASE LOT6"/>
    <property type="match status" value="1"/>
</dbReference>
<dbReference type="InterPro" id="IPR029039">
    <property type="entry name" value="Flavoprotein-like_sf"/>
</dbReference>
<dbReference type="Gene3D" id="3.40.50.360">
    <property type="match status" value="1"/>
</dbReference>
<dbReference type="GO" id="GO:0010181">
    <property type="term" value="F:FMN binding"/>
    <property type="evidence" value="ECO:0007669"/>
    <property type="project" value="TreeGrafter"/>
</dbReference>
<feature type="domain" description="NADPH-dependent FMN reductase-like" evidence="1">
    <location>
        <begin position="9"/>
        <end position="134"/>
    </location>
</feature>
<dbReference type="GO" id="GO:0016491">
    <property type="term" value="F:oxidoreductase activity"/>
    <property type="evidence" value="ECO:0007669"/>
    <property type="project" value="InterPro"/>
</dbReference>
<dbReference type="Proteomes" id="UP000028492">
    <property type="component" value="Chromosome"/>
</dbReference>
<dbReference type="KEGG" id="aja:AJAP_19920"/>
<dbReference type="Pfam" id="PF03358">
    <property type="entry name" value="FMN_red"/>
    <property type="match status" value="1"/>
</dbReference>
<reference evidence="2 3" key="1">
    <citation type="journal article" date="2014" name="J. Biotechnol.">
        <title>Complete genome sequence of the actinobacterium Amycolatopsis japonica MG417-CF17(T) (=DSM 44213T) producing (S,S)-N,N'-ethylenediaminedisuccinic acid.</title>
        <authorList>
            <person name="Stegmann E."/>
            <person name="Albersmeier A."/>
            <person name="Spohn M."/>
            <person name="Gert H."/>
            <person name="Weber T."/>
            <person name="Wohlleben W."/>
            <person name="Kalinowski J."/>
            <person name="Ruckert C."/>
        </authorList>
    </citation>
    <scope>NUCLEOTIDE SEQUENCE [LARGE SCALE GENOMIC DNA]</scope>
    <source>
        <strain evidence="3">MG417-CF17 (DSM 44213)</strain>
    </source>
</reference>
<protein>
    <recommendedName>
        <fullName evidence="1">NADPH-dependent FMN reductase-like domain-containing protein</fullName>
    </recommendedName>
</protein>
<dbReference type="SUPFAM" id="SSF52218">
    <property type="entry name" value="Flavoproteins"/>
    <property type="match status" value="1"/>
</dbReference>
<evidence type="ECO:0000313" key="3">
    <source>
        <dbReference type="Proteomes" id="UP000028492"/>
    </source>
</evidence>
<dbReference type="eggNOG" id="COG0431">
    <property type="taxonomic scope" value="Bacteria"/>
</dbReference>
<proteinExistence type="predicted"/>
<evidence type="ECO:0000313" key="2">
    <source>
        <dbReference type="EMBL" id="AIG76845.1"/>
    </source>
</evidence>
<accession>A0A075V2D3</accession>
<name>A0A075V2D3_9PSEU</name>
<dbReference type="RefSeq" id="WP_038513811.1">
    <property type="nucleotide sequence ID" value="NZ_CP008953.1"/>
</dbReference>
<dbReference type="PANTHER" id="PTHR30543">
    <property type="entry name" value="CHROMATE REDUCTASE"/>
    <property type="match status" value="1"/>
</dbReference>